<dbReference type="RefSeq" id="WP_105911337.1">
    <property type="nucleotide sequence ID" value="NZ_NXGH01000007.1"/>
</dbReference>
<dbReference type="AlphaFoldDB" id="A0A2S9SUB8"/>
<proteinExistence type="predicted"/>
<protein>
    <submittedName>
        <fullName evidence="1">Calpastatin</fullName>
    </submittedName>
</protein>
<comment type="caution">
    <text evidence="1">The sequence shown here is derived from an EMBL/GenBank/DDBJ whole genome shotgun (WGS) entry which is preliminary data.</text>
</comment>
<dbReference type="InterPro" id="IPR036287">
    <property type="entry name" value="Rv1873-like_sf"/>
</dbReference>
<dbReference type="InterPro" id="IPR014937">
    <property type="entry name" value="DUF1810"/>
</dbReference>
<dbReference type="SUPFAM" id="SSF140736">
    <property type="entry name" value="Rv1873-like"/>
    <property type="match status" value="1"/>
</dbReference>
<dbReference type="OrthoDB" id="9801870at2"/>
<accession>A0A2S9SUB8</accession>
<organism evidence="1 2">
    <name type="scientific">Aliarcobacter cryaerophilus</name>
    <dbReference type="NCBI Taxonomy" id="28198"/>
    <lineage>
        <taxon>Bacteria</taxon>
        <taxon>Pseudomonadati</taxon>
        <taxon>Campylobacterota</taxon>
        <taxon>Epsilonproteobacteria</taxon>
        <taxon>Campylobacterales</taxon>
        <taxon>Arcobacteraceae</taxon>
        <taxon>Aliarcobacter</taxon>
    </lineage>
</organism>
<dbReference type="EMBL" id="NXGH01000007">
    <property type="protein sequence ID" value="PRM90183.1"/>
    <property type="molecule type" value="Genomic_DNA"/>
</dbReference>
<dbReference type="Gene3D" id="1.25.40.380">
    <property type="entry name" value="Protein of unknown function DUF1810"/>
    <property type="match status" value="1"/>
</dbReference>
<name>A0A2S9SUB8_9BACT</name>
<evidence type="ECO:0000313" key="1">
    <source>
        <dbReference type="EMBL" id="PRM90183.1"/>
    </source>
</evidence>
<gene>
    <name evidence="1" type="ORF">CJ671_03465</name>
</gene>
<dbReference type="Proteomes" id="UP000238649">
    <property type="component" value="Unassembled WGS sequence"/>
</dbReference>
<sequence length="130" mass="15212">MKRFIEAQNPIYNTVIDELKQQQKNTHWMWFIFPQIEGLGQSDIAKKYSLTKEEAIEYTKNSILKERLIECCELLLKSDKSATQILGPIDAMKLKSSMTLFDTLHPNEIYEKVLNKFFDDKCDFTVQKVG</sequence>
<reference evidence="1 2" key="1">
    <citation type="submission" date="2017-09" db="EMBL/GenBank/DDBJ databases">
        <title>Reassesment of A. cryaerophilus.</title>
        <authorList>
            <person name="Perez-Cataluna A."/>
            <person name="Collado L."/>
            <person name="Salgado O."/>
            <person name="Lefinanco V."/>
            <person name="Figueras M.J."/>
        </authorList>
    </citation>
    <scope>NUCLEOTIDE SEQUENCE [LARGE SCALE GENOMIC DNA]</scope>
    <source>
        <strain evidence="1 2">LMG 9871</strain>
    </source>
</reference>
<dbReference type="Pfam" id="PF08837">
    <property type="entry name" value="DUF1810"/>
    <property type="match status" value="1"/>
</dbReference>
<evidence type="ECO:0000313" key="2">
    <source>
        <dbReference type="Proteomes" id="UP000238649"/>
    </source>
</evidence>